<evidence type="ECO:0000313" key="6">
    <source>
        <dbReference type="Proteomes" id="UP000807785"/>
    </source>
</evidence>
<protein>
    <submittedName>
        <fullName evidence="5">Class I SAM-dependent methyltransferase</fullName>
    </submittedName>
</protein>
<evidence type="ECO:0000256" key="1">
    <source>
        <dbReference type="ARBA" id="ARBA00008361"/>
    </source>
</evidence>
<dbReference type="AlphaFoldDB" id="A0A9D7HKV9"/>
<dbReference type="Pfam" id="PF08241">
    <property type="entry name" value="Methyltransf_11"/>
    <property type="match status" value="1"/>
</dbReference>
<comment type="caution">
    <text evidence="5">The sequence shown here is derived from an EMBL/GenBank/DDBJ whole genome shotgun (WGS) entry which is preliminary data.</text>
</comment>
<dbReference type="GO" id="GO:0032259">
    <property type="term" value="P:methylation"/>
    <property type="evidence" value="ECO:0007669"/>
    <property type="project" value="UniProtKB-KW"/>
</dbReference>
<dbReference type="InterPro" id="IPR013216">
    <property type="entry name" value="Methyltransf_11"/>
</dbReference>
<dbReference type="Proteomes" id="UP000807785">
    <property type="component" value="Unassembled WGS sequence"/>
</dbReference>
<dbReference type="Gene3D" id="3.40.50.150">
    <property type="entry name" value="Vaccinia Virus protein VP39"/>
    <property type="match status" value="1"/>
</dbReference>
<organism evidence="5 6">
    <name type="scientific">Candidatus Methylophosphatis roskildensis</name>
    <dbReference type="NCBI Taxonomy" id="2899263"/>
    <lineage>
        <taxon>Bacteria</taxon>
        <taxon>Pseudomonadati</taxon>
        <taxon>Pseudomonadota</taxon>
        <taxon>Betaproteobacteria</taxon>
        <taxon>Nitrosomonadales</taxon>
        <taxon>Sterolibacteriaceae</taxon>
        <taxon>Candidatus Methylophosphatis</taxon>
    </lineage>
</organism>
<sequence length="260" mass="28683">MNAKAPGPRDPTRRFASRVAHYVRWRPGYPREIVGLLERECGLGPASVIADIGSGTGLLSRLLLDHGNPLFGVEPNTEMREAGAALLADCPRFTSVAASAEATTLAAASIDLIVAGQAFHWFERVAARGEFARILRPGGFVALIWNERLVDVSPFLREYEQLLCDYSLDYRAVDHRNVDEAVLGAFFAPAGFRQASFPFRQVFDLDGLRGRTMSASYTPEPGHPRFEPMIDALTACFVRHADGGTVDFDYATRVFYGRLE</sequence>
<keyword evidence="3" id="KW-0808">Transferase</keyword>
<dbReference type="EMBL" id="JADJEV010000002">
    <property type="protein sequence ID" value="MBK6972369.1"/>
    <property type="molecule type" value="Genomic_DNA"/>
</dbReference>
<dbReference type="InterPro" id="IPR051052">
    <property type="entry name" value="Diverse_substrate_MTase"/>
</dbReference>
<name>A0A9D7HKV9_9PROT</name>
<dbReference type="InterPro" id="IPR029063">
    <property type="entry name" value="SAM-dependent_MTases_sf"/>
</dbReference>
<evidence type="ECO:0000256" key="2">
    <source>
        <dbReference type="ARBA" id="ARBA00022603"/>
    </source>
</evidence>
<accession>A0A9D7HKV9</accession>
<proteinExistence type="inferred from homology"/>
<evidence type="ECO:0000256" key="3">
    <source>
        <dbReference type="ARBA" id="ARBA00022679"/>
    </source>
</evidence>
<dbReference type="PANTHER" id="PTHR44942:SF4">
    <property type="entry name" value="METHYLTRANSFERASE TYPE 11 DOMAIN-CONTAINING PROTEIN"/>
    <property type="match status" value="1"/>
</dbReference>
<evidence type="ECO:0000259" key="4">
    <source>
        <dbReference type="Pfam" id="PF08241"/>
    </source>
</evidence>
<dbReference type="CDD" id="cd02440">
    <property type="entry name" value="AdoMet_MTases"/>
    <property type="match status" value="1"/>
</dbReference>
<dbReference type="PANTHER" id="PTHR44942">
    <property type="entry name" value="METHYLTRANSF_11 DOMAIN-CONTAINING PROTEIN"/>
    <property type="match status" value="1"/>
</dbReference>
<keyword evidence="2 5" id="KW-0489">Methyltransferase</keyword>
<feature type="domain" description="Methyltransferase type 11" evidence="4">
    <location>
        <begin position="51"/>
        <end position="142"/>
    </location>
</feature>
<gene>
    <name evidence="5" type="ORF">IPH26_05225</name>
</gene>
<reference evidence="5" key="1">
    <citation type="submission" date="2020-10" db="EMBL/GenBank/DDBJ databases">
        <title>Connecting structure to function with the recovery of over 1000 high-quality activated sludge metagenome-assembled genomes encoding full-length rRNA genes using long-read sequencing.</title>
        <authorList>
            <person name="Singleton C.M."/>
            <person name="Petriglieri F."/>
            <person name="Kristensen J.M."/>
            <person name="Kirkegaard R.H."/>
            <person name="Michaelsen T.Y."/>
            <person name="Andersen M.H."/>
            <person name="Karst S.M."/>
            <person name="Dueholm M.S."/>
            <person name="Nielsen P.H."/>
            <person name="Albertsen M."/>
        </authorList>
    </citation>
    <scope>NUCLEOTIDE SEQUENCE</scope>
    <source>
        <strain evidence="5">Bjer_18-Q3-R1-45_BAT3C.347</strain>
    </source>
</reference>
<comment type="similarity">
    <text evidence="1">Belongs to the methyltransferase superfamily.</text>
</comment>
<evidence type="ECO:0000313" key="5">
    <source>
        <dbReference type="EMBL" id="MBK6972369.1"/>
    </source>
</evidence>
<dbReference type="SUPFAM" id="SSF53335">
    <property type="entry name" value="S-adenosyl-L-methionine-dependent methyltransferases"/>
    <property type="match status" value="1"/>
</dbReference>
<dbReference type="GO" id="GO:0008757">
    <property type="term" value="F:S-adenosylmethionine-dependent methyltransferase activity"/>
    <property type="evidence" value="ECO:0007669"/>
    <property type="project" value="InterPro"/>
</dbReference>